<dbReference type="AlphaFoldDB" id="A0A248UPH7"/>
<gene>
    <name evidence="1" type="ORF">CES85_3676</name>
</gene>
<geneLocation type="plasmid" evidence="1 2">
    <name>unnamed1</name>
</geneLocation>
<dbReference type="OrthoDB" id="8454019at2"/>
<sequence>MKNPNRNVIVEYKNRRTRKNRNSLWGNLDLKSIARSVEEDNSVQSAPVIPPQPAPIDPDTSSLIVNATVSVPEFKALTEPAKVIKPEMPSGIPDELQEPPLSPKMAQIPTLSTIALPTNVRSTAQRCNTSLLVSKKRRVAKISVDYAIKDELSALEIENTALKHRLIVKLRAENKQMKRMLECLEERLKVVR</sequence>
<protein>
    <submittedName>
        <fullName evidence="1">Uncharacterized protein</fullName>
    </submittedName>
</protein>
<keyword evidence="1" id="KW-0614">Plasmid</keyword>
<organism evidence="1 2">
    <name type="scientific">Ochrobactrum quorumnocens</name>
    <dbReference type="NCBI Taxonomy" id="271865"/>
    <lineage>
        <taxon>Bacteria</taxon>
        <taxon>Pseudomonadati</taxon>
        <taxon>Pseudomonadota</taxon>
        <taxon>Alphaproteobacteria</taxon>
        <taxon>Hyphomicrobiales</taxon>
        <taxon>Brucellaceae</taxon>
        <taxon>Brucella/Ochrobactrum group</taxon>
        <taxon>Ochrobactrum</taxon>
    </lineage>
</organism>
<reference evidence="1 2" key="1">
    <citation type="submission" date="2017-07" db="EMBL/GenBank/DDBJ databases">
        <title>Phylogenetic study on the rhizospheric bacterium Ochrobactrum sp. A44.</title>
        <authorList>
            <person name="Krzyzanowska D.M."/>
            <person name="Ossowicki A."/>
            <person name="Rajewska M."/>
            <person name="Maciag T."/>
            <person name="Kaczynski Z."/>
            <person name="Czerwicka M."/>
            <person name="Jafra S."/>
        </authorList>
    </citation>
    <scope>NUCLEOTIDE SEQUENCE [LARGE SCALE GENOMIC DNA]</scope>
    <source>
        <strain evidence="1 2">A44</strain>
        <plasmid evidence="1 2">unnamed1</plasmid>
    </source>
</reference>
<dbReference type="RefSeq" id="WP_095448709.1">
    <property type="nucleotide sequence ID" value="NZ_CP022605.1"/>
</dbReference>
<accession>A0A248UPH7</accession>
<dbReference type="Proteomes" id="UP000215256">
    <property type="component" value="Plasmid unnamed1"/>
</dbReference>
<dbReference type="KEGG" id="och:CES85_3676"/>
<dbReference type="EMBL" id="CP022605">
    <property type="protein sequence ID" value="ASV88767.1"/>
    <property type="molecule type" value="Genomic_DNA"/>
</dbReference>
<evidence type="ECO:0000313" key="2">
    <source>
        <dbReference type="Proteomes" id="UP000215256"/>
    </source>
</evidence>
<name>A0A248UPH7_9HYPH</name>
<evidence type="ECO:0000313" key="1">
    <source>
        <dbReference type="EMBL" id="ASV88767.1"/>
    </source>
</evidence>
<proteinExistence type="predicted"/>